<sequence length="604" mass="69176">MEDFFDVSKQPRYAILSHRWGDKSEELTLQELLTPTPDIFNKSGFRKVREASKTALSRGLSHIWVDTCCIDKTSSSELTEAINSMYAWYAGAEVCYVYLHDLPAPKNLTDMTMDVELLAKCDWFTRGWTLQELIAPCKVLFFDQDWNERGSKKELSAAISDITGIPVDLLNDPDLLSDYSVAQRMSWAASRQTTKPEDKSYCLLGIFDVHMSLIYGEGMKAFTRLQEVVLQKTSDLSIFVWTDDEPRKYAPLLADKPRQFKSSGSVEAVLEDTMYRDLLITSRGIRITVSLIHMPEENNEACLTIMEVFCRKDGHDIGISLRKISGGRYVRFDTGLIILPRVKKWERSRMLLETIHLPVSLPRRFLFDKEDPVLGNRHTVLKFRLCDSNPGFTLSHYGRQVPRSHWDVHDQVFFCSNTRSVSWGVLFVHSQLRPKNTDEDGFIPVNLFVGCHRWNLKRPYVYVCGLDDMPSEKSMAMETQLDQMAFESCRQAETVIRCMIGEKIERRSIVVETGMASAADVEAGVPKIPIGWYGFGEVRRGGEKEIAVPGWHTKFKHSGRTVWVRINVEVDDKEWDRTLCVANPITRVDVQFEVLEKPPAQKDD</sequence>
<feature type="domain" description="Heterokaryon incompatibility" evidence="1">
    <location>
        <begin position="13"/>
        <end position="101"/>
    </location>
</feature>
<keyword evidence="3" id="KW-1185">Reference proteome</keyword>
<proteinExistence type="predicted"/>
<reference evidence="2" key="1">
    <citation type="journal article" date="2023" name="Mol. Phylogenet. Evol.">
        <title>Genome-scale phylogeny and comparative genomics of the fungal order Sordariales.</title>
        <authorList>
            <person name="Hensen N."/>
            <person name="Bonometti L."/>
            <person name="Westerberg I."/>
            <person name="Brannstrom I.O."/>
            <person name="Guillou S."/>
            <person name="Cros-Aarteil S."/>
            <person name="Calhoun S."/>
            <person name="Haridas S."/>
            <person name="Kuo A."/>
            <person name="Mondo S."/>
            <person name="Pangilinan J."/>
            <person name="Riley R."/>
            <person name="LaButti K."/>
            <person name="Andreopoulos B."/>
            <person name="Lipzen A."/>
            <person name="Chen C."/>
            <person name="Yan M."/>
            <person name="Daum C."/>
            <person name="Ng V."/>
            <person name="Clum A."/>
            <person name="Steindorff A."/>
            <person name="Ohm R.A."/>
            <person name="Martin F."/>
            <person name="Silar P."/>
            <person name="Natvig D.O."/>
            <person name="Lalanne C."/>
            <person name="Gautier V."/>
            <person name="Ament-Velasquez S.L."/>
            <person name="Kruys A."/>
            <person name="Hutchinson M.I."/>
            <person name="Powell A.J."/>
            <person name="Barry K."/>
            <person name="Miller A.N."/>
            <person name="Grigoriev I.V."/>
            <person name="Debuchy R."/>
            <person name="Gladieux P."/>
            <person name="Hiltunen Thoren M."/>
            <person name="Johannesson H."/>
        </authorList>
    </citation>
    <scope>NUCLEOTIDE SEQUENCE</scope>
    <source>
        <strain evidence="2">CBS 990.96</strain>
    </source>
</reference>
<gene>
    <name evidence="2" type="ORF">QBC38DRAFT_373527</name>
</gene>
<dbReference type="PANTHER" id="PTHR10622:SF12">
    <property type="entry name" value="HET DOMAIN-CONTAINING PROTEIN"/>
    <property type="match status" value="1"/>
</dbReference>
<dbReference type="PANTHER" id="PTHR10622">
    <property type="entry name" value="HET DOMAIN-CONTAINING PROTEIN"/>
    <property type="match status" value="1"/>
</dbReference>
<comment type="caution">
    <text evidence="2">The sequence shown here is derived from an EMBL/GenBank/DDBJ whole genome shotgun (WGS) entry which is preliminary data.</text>
</comment>
<dbReference type="InterPro" id="IPR010730">
    <property type="entry name" value="HET"/>
</dbReference>
<name>A0AAN7BHA8_9PEZI</name>
<dbReference type="Pfam" id="PF06985">
    <property type="entry name" value="HET"/>
    <property type="match status" value="1"/>
</dbReference>
<evidence type="ECO:0000313" key="3">
    <source>
        <dbReference type="Proteomes" id="UP001301958"/>
    </source>
</evidence>
<evidence type="ECO:0000259" key="1">
    <source>
        <dbReference type="Pfam" id="PF06985"/>
    </source>
</evidence>
<reference evidence="2" key="2">
    <citation type="submission" date="2023-05" db="EMBL/GenBank/DDBJ databases">
        <authorList>
            <consortium name="Lawrence Berkeley National Laboratory"/>
            <person name="Steindorff A."/>
            <person name="Hensen N."/>
            <person name="Bonometti L."/>
            <person name="Westerberg I."/>
            <person name="Brannstrom I.O."/>
            <person name="Guillou S."/>
            <person name="Cros-Aarteil S."/>
            <person name="Calhoun S."/>
            <person name="Haridas S."/>
            <person name="Kuo A."/>
            <person name="Mondo S."/>
            <person name="Pangilinan J."/>
            <person name="Riley R."/>
            <person name="Labutti K."/>
            <person name="Andreopoulos B."/>
            <person name="Lipzen A."/>
            <person name="Chen C."/>
            <person name="Yanf M."/>
            <person name="Daum C."/>
            <person name="Ng V."/>
            <person name="Clum A."/>
            <person name="Ohm R."/>
            <person name="Martin F."/>
            <person name="Silar P."/>
            <person name="Natvig D."/>
            <person name="Lalanne C."/>
            <person name="Gautier V."/>
            <person name="Ament-Velasquez S.L."/>
            <person name="Kruys A."/>
            <person name="Hutchinson M.I."/>
            <person name="Powell A.J."/>
            <person name="Barry K."/>
            <person name="Miller A.N."/>
            <person name="Grigoriev I.V."/>
            <person name="Debuchy R."/>
            <person name="Gladieux P."/>
            <person name="Thoren M.H."/>
            <person name="Johannesson H."/>
        </authorList>
    </citation>
    <scope>NUCLEOTIDE SEQUENCE</scope>
    <source>
        <strain evidence="2">CBS 990.96</strain>
    </source>
</reference>
<accession>A0AAN7BHA8</accession>
<dbReference type="Proteomes" id="UP001301958">
    <property type="component" value="Unassembled WGS sequence"/>
</dbReference>
<dbReference type="AlphaFoldDB" id="A0AAN7BHA8"/>
<dbReference type="EMBL" id="MU865433">
    <property type="protein sequence ID" value="KAK4223268.1"/>
    <property type="molecule type" value="Genomic_DNA"/>
</dbReference>
<evidence type="ECO:0000313" key="2">
    <source>
        <dbReference type="EMBL" id="KAK4223268.1"/>
    </source>
</evidence>
<organism evidence="2 3">
    <name type="scientific">Podospora fimiseda</name>
    <dbReference type="NCBI Taxonomy" id="252190"/>
    <lineage>
        <taxon>Eukaryota</taxon>
        <taxon>Fungi</taxon>
        <taxon>Dikarya</taxon>
        <taxon>Ascomycota</taxon>
        <taxon>Pezizomycotina</taxon>
        <taxon>Sordariomycetes</taxon>
        <taxon>Sordariomycetidae</taxon>
        <taxon>Sordariales</taxon>
        <taxon>Podosporaceae</taxon>
        <taxon>Podospora</taxon>
    </lineage>
</organism>
<protein>
    <submittedName>
        <fullName evidence="2">Vegetative incompatibility protein</fullName>
    </submittedName>
</protein>